<evidence type="ECO:0000256" key="1">
    <source>
        <dbReference type="SAM" id="Phobius"/>
    </source>
</evidence>
<sequence length="79" mass="10111">MVEIHSGYIYKQSKAPYKIIYILFIYMFEKYTWYITQFFLKSCTMYQKINRHFFLFFFIFFKEFKSHILFFFCFYTPVF</sequence>
<organism evidence="2 3">
    <name type="scientific">Hymenochirus boettgeri</name>
    <name type="common">Congo dwarf clawed frog</name>
    <dbReference type="NCBI Taxonomy" id="247094"/>
    <lineage>
        <taxon>Eukaryota</taxon>
        <taxon>Metazoa</taxon>
        <taxon>Chordata</taxon>
        <taxon>Craniata</taxon>
        <taxon>Vertebrata</taxon>
        <taxon>Euteleostomi</taxon>
        <taxon>Amphibia</taxon>
        <taxon>Batrachia</taxon>
        <taxon>Anura</taxon>
        <taxon>Pipoidea</taxon>
        <taxon>Pipidae</taxon>
        <taxon>Pipinae</taxon>
        <taxon>Hymenochirus</taxon>
    </lineage>
</organism>
<dbReference type="EMBL" id="JAACNH010000002">
    <property type="protein sequence ID" value="KAG8452253.1"/>
    <property type="molecule type" value="Genomic_DNA"/>
</dbReference>
<keyword evidence="1" id="KW-0472">Membrane</keyword>
<proteinExistence type="predicted"/>
<gene>
    <name evidence="2" type="ORF">GDO86_004161</name>
</gene>
<evidence type="ECO:0000313" key="3">
    <source>
        <dbReference type="Proteomes" id="UP000812440"/>
    </source>
</evidence>
<keyword evidence="1" id="KW-0812">Transmembrane</keyword>
<keyword evidence="1" id="KW-1133">Transmembrane helix</keyword>
<dbReference type="AlphaFoldDB" id="A0A8T2K7S9"/>
<accession>A0A8T2K7S9</accession>
<feature type="transmembrane region" description="Helical" evidence="1">
    <location>
        <begin position="20"/>
        <end position="40"/>
    </location>
</feature>
<reference evidence="2" key="1">
    <citation type="thesis" date="2020" institute="ProQuest LLC" country="789 East Eisenhower Parkway, Ann Arbor, MI, USA">
        <title>Comparative Genomics and Chromosome Evolution.</title>
        <authorList>
            <person name="Mudd A.B."/>
        </authorList>
    </citation>
    <scope>NUCLEOTIDE SEQUENCE</scope>
    <source>
        <strain evidence="2">Female2</strain>
        <tissue evidence="2">Blood</tissue>
    </source>
</reference>
<evidence type="ECO:0000313" key="2">
    <source>
        <dbReference type="EMBL" id="KAG8452253.1"/>
    </source>
</evidence>
<comment type="caution">
    <text evidence="2">The sequence shown here is derived from an EMBL/GenBank/DDBJ whole genome shotgun (WGS) entry which is preliminary data.</text>
</comment>
<feature type="transmembrane region" description="Helical" evidence="1">
    <location>
        <begin position="52"/>
        <end position="78"/>
    </location>
</feature>
<keyword evidence="3" id="KW-1185">Reference proteome</keyword>
<protein>
    <submittedName>
        <fullName evidence="2">Uncharacterized protein</fullName>
    </submittedName>
</protein>
<dbReference type="Proteomes" id="UP000812440">
    <property type="component" value="Chromosome 2"/>
</dbReference>
<name>A0A8T2K7S9_9PIPI</name>